<sequence length="249" mass="27844">MEDDDPEKAAAEIYDTNRFSVLYHNSRRPSPQHLGLAARFLISLFRSHSIFFAFLGGWAVYLRGGARRTEDVDVSVAVSMERLEAILVQEERICVPLTYGTRCIQIFVHTGGDWDDRSSPPLPELAVSVDIIINGNLGIPPDLPSATESITPSQPDINLGPDPVVPVIDVFHQFATKLNVHHARRQTEDYVDLEFLAETYPSGIFAVRNFLNRDHREAFWTDYALRNAAAEEAARVEGMRVLLGLSLSP</sequence>
<proteinExistence type="predicted"/>
<evidence type="ECO:0000313" key="2">
    <source>
        <dbReference type="EMBL" id="SPN97467.1"/>
    </source>
</evidence>
<evidence type="ECO:0000256" key="1">
    <source>
        <dbReference type="SAM" id="Phobius"/>
    </source>
</evidence>
<comment type="caution">
    <text evidence="2">The sequence shown here is derived from an EMBL/GenBank/DDBJ whole genome shotgun (WGS) entry which is preliminary data.</text>
</comment>
<feature type="transmembrane region" description="Helical" evidence="1">
    <location>
        <begin position="36"/>
        <end position="61"/>
    </location>
</feature>
<dbReference type="EMBL" id="ONZQ02000001">
    <property type="protein sequence ID" value="SPN97467.1"/>
    <property type="molecule type" value="Genomic_DNA"/>
</dbReference>
<reference evidence="2" key="1">
    <citation type="submission" date="2018-03" db="EMBL/GenBank/DDBJ databases">
        <authorList>
            <person name="Guldener U."/>
        </authorList>
    </citation>
    <scope>NUCLEOTIDE SEQUENCE</scope>
</reference>
<keyword evidence="1" id="KW-1133">Transmembrane helix</keyword>
<gene>
    <name evidence="2" type="ORF">DNG_00981</name>
</gene>
<dbReference type="AlphaFoldDB" id="A0AAE8SRA2"/>
<name>A0AAE8SRA2_9PEZI</name>
<keyword evidence="1" id="KW-0472">Membrane</keyword>
<accession>A0AAE8SRA2</accession>
<keyword evidence="1" id="KW-0812">Transmembrane</keyword>
<protein>
    <submittedName>
        <fullName evidence="2">Uncharacterized protein</fullName>
    </submittedName>
</protein>
<dbReference type="SUPFAM" id="SSF81301">
    <property type="entry name" value="Nucleotidyltransferase"/>
    <property type="match status" value="1"/>
</dbReference>
<organism evidence="2 3">
    <name type="scientific">Cephalotrichum gorgonifer</name>
    <dbReference type="NCBI Taxonomy" id="2041049"/>
    <lineage>
        <taxon>Eukaryota</taxon>
        <taxon>Fungi</taxon>
        <taxon>Dikarya</taxon>
        <taxon>Ascomycota</taxon>
        <taxon>Pezizomycotina</taxon>
        <taxon>Sordariomycetes</taxon>
        <taxon>Hypocreomycetidae</taxon>
        <taxon>Microascales</taxon>
        <taxon>Microascaceae</taxon>
        <taxon>Cephalotrichum</taxon>
    </lineage>
</organism>
<dbReference type="InterPro" id="IPR014942">
    <property type="entry name" value="AbiEii"/>
</dbReference>
<keyword evidence="3" id="KW-1185">Reference proteome</keyword>
<dbReference type="Proteomes" id="UP001187682">
    <property type="component" value="Unassembled WGS sequence"/>
</dbReference>
<evidence type="ECO:0000313" key="3">
    <source>
        <dbReference type="Proteomes" id="UP001187682"/>
    </source>
</evidence>
<dbReference type="InterPro" id="IPR043519">
    <property type="entry name" value="NT_sf"/>
</dbReference>
<dbReference type="Pfam" id="PF08843">
    <property type="entry name" value="AbiEii"/>
    <property type="match status" value="1"/>
</dbReference>